<reference evidence="2" key="1">
    <citation type="submission" date="2015-12" db="EMBL/GenBank/DDBJ databases">
        <title>De novo transcriptome assembly of four potential Pierce s Disease insect vectors from Arizona vineyards.</title>
        <authorList>
            <person name="Tassone E.E."/>
        </authorList>
    </citation>
    <scope>NUCLEOTIDE SEQUENCE</scope>
</reference>
<feature type="signal peptide" evidence="1">
    <location>
        <begin position="1"/>
        <end position="25"/>
    </location>
</feature>
<organism evidence="2">
    <name type="scientific">Clastoptera arizonana</name>
    <name type="common">Arizona spittle bug</name>
    <dbReference type="NCBI Taxonomy" id="38151"/>
    <lineage>
        <taxon>Eukaryota</taxon>
        <taxon>Metazoa</taxon>
        <taxon>Ecdysozoa</taxon>
        <taxon>Arthropoda</taxon>
        <taxon>Hexapoda</taxon>
        <taxon>Insecta</taxon>
        <taxon>Pterygota</taxon>
        <taxon>Neoptera</taxon>
        <taxon>Paraneoptera</taxon>
        <taxon>Hemiptera</taxon>
        <taxon>Auchenorrhyncha</taxon>
        <taxon>Cercopoidea</taxon>
        <taxon>Clastopteridae</taxon>
        <taxon>Clastoptera</taxon>
    </lineage>
</organism>
<evidence type="ECO:0000313" key="2">
    <source>
        <dbReference type="EMBL" id="JAS22850.1"/>
    </source>
</evidence>
<proteinExistence type="predicted"/>
<sequence>ELRAFNMHKFLALLSLAAVVAVATAHVEVTPKKLSSIMRPEDFLRTRLAPAIRLERSVDSDAEEEVEEEREKRSLAHLDWIRRNPISKYQLAVVKRSVDSDAEEEVEEEREKRSLAHLDWIRQNPISKYQLAVVKRSVDSDAEEEVEEEREKRSLAHLAVLRPKLFESPIQKQLLARTLRVLRSIEPSLFSRLKVLGSMPIGLKIY</sequence>
<dbReference type="EMBL" id="GEDC01014448">
    <property type="protein sequence ID" value="JAS22850.1"/>
    <property type="molecule type" value="Transcribed_RNA"/>
</dbReference>
<evidence type="ECO:0000256" key="1">
    <source>
        <dbReference type="SAM" id="SignalP"/>
    </source>
</evidence>
<keyword evidence="1" id="KW-0732">Signal</keyword>
<name>A0A1B6DB45_9HEMI</name>
<protein>
    <submittedName>
        <fullName evidence="2">Uncharacterized protein</fullName>
    </submittedName>
</protein>
<dbReference type="AlphaFoldDB" id="A0A1B6DB45"/>
<accession>A0A1B6DB45</accession>
<gene>
    <name evidence="2" type="ORF">g.18425</name>
</gene>
<feature type="non-terminal residue" evidence="2">
    <location>
        <position position="1"/>
    </location>
</feature>
<feature type="chain" id="PRO_5008581104" evidence="1">
    <location>
        <begin position="26"/>
        <end position="206"/>
    </location>
</feature>